<dbReference type="EMBL" id="AP017315">
    <property type="protein sequence ID" value="BAU32620.1"/>
    <property type="molecule type" value="Genomic_DNA"/>
</dbReference>
<gene>
    <name evidence="2" type="ORF">MalAC0309_1772</name>
</gene>
<sequence>MPRLIEIPLPDGEPTDAPPPHEPAFRIEHPLYESETRAEWIAERLLTDDDLFAGKVHVPAKKSGKSIGGAKAITYATFRGVVDHMLRGARRAESVCLPDQLIAEAVLEGPNSLTHHKVEQGGHLLARLFLHYWRAVANAFDEAWDDHHDHLLWHPHGLAAFGSLGSRIVQDQVDTYNIRQHYFDEVLEGVAAKVSLKKSDHAHVAAHDMTDHLLGLLASARASSRRTTGLTAIPGTVGSIDWGSGAAPLSPDVDLDLDLDGGITIASAS</sequence>
<dbReference type="AlphaFoldDB" id="A0A0U5BPS8"/>
<dbReference type="Proteomes" id="UP000218965">
    <property type="component" value="Chromosome"/>
</dbReference>
<feature type="region of interest" description="Disordered" evidence="1">
    <location>
        <begin position="1"/>
        <end position="20"/>
    </location>
</feature>
<evidence type="ECO:0000313" key="2">
    <source>
        <dbReference type="EMBL" id="BAU32620.1"/>
    </source>
</evidence>
<evidence type="ECO:0000256" key="1">
    <source>
        <dbReference type="SAM" id="MobiDB-lite"/>
    </source>
</evidence>
<dbReference type="KEGG" id="malk:MalAC0309_1772"/>
<organism evidence="2 3">
    <name type="scientific">Microcella alkaliphila</name>
    <dbReference type="NCBI Taxonomy" id="279828"/>
    <lineage>
        <taxon>Bacteria</taxon>
        <taxon>Bacillati</taxon>
        <taxon>Actinomycetota</taxon>
        <taxon>Actinomycetes</taxon>
        <taxon>Micrococcales</taxon>
        <taxon>Microbacteriaceae</taxon>
        <taxon>Microcella</taxon>
    </lineage>
</organism>
<dbReference type="RefSeq" id="WP_096421936.1">
    <property type="nucleotide sequence ID" value="NZ_AP017315.1"/>
</dbReference>
<reference evidence="3" key="1">
    <citation type="submission" date="2015-12" db="EMBL/GenBank/DDBJ databases">
        <authorList>
            <person name="Shamseldin A."/>
            <person name="Moawad H."/>
            <person name="Abd El-Rahim W.M."/>
            <person name="Sadowsky M.J."/>
        </authorList>
    </citation>
    <scope>NUCLEOTIDE SEQUENCE [LARGE SCALE GENOMIC DNA]</scope>
    <source>
        <strain evidence="3">JAM AC0309</strain>
    </source>
</reference>
<dbReference type="OrthoDB" id="5106252at2"/>
<evidence type="ECO:0000313" key="3">
    <source>
        <dbReference type="Proteomes" id="UP000218965"/>
    </source>
</evidence>
<name>A0A0U5BPS8_9MICO</name>
<protein>
    <submittedName>
        <fullName evidence="2">Hypothetical proetien</fullName>
    </submittedName>
</protein>
<proteinExistence type="predicted"/>
<accession>A0A0U5BPS8</accession>
<reference evidence="2 3" key="2">
    <citation type="submission" date="2016-01" db="EMBL/GenBank/DDBJ databases">
        <title>Microcella alkaliphila JAM AC0309 whole genome shotgun sequence.</title>
        <authorList>
            <person name="Kurata A."/>
            <person name="Hirose Y."/>
            <person name="Kishimoto N."/>
            <person name="Kobayashi T."/>
        </authorList>
    </citation>
    <scope>NUCLEOTIDE SEQUENCE [LARGE SCALE GENOMIC DNA]</scope>
    <source>
        <strain evidence="2 3">JAM AC0309</strain>
    </source>
</reference>